<evidence type="ECO:0000256" key="9">
    <source>
        <dbReference type="PROSITE-ProRule" id="PRU01240"/>
    </source>
</evidence>
<accession>A0A939BMT3</accession>
<dbReference type="SUPFAM" id="SSF52743">
    <property type="entry name" value="Subtilisin-like"/>
    <property type="match status" value="1"/>
</dbReference>
<dbReference type="SUPFAM" id="SSF49785">
    <property type="entry name" value="Galactose-binding domain-like"/>
    <property type="match status" value="1"/>
</dbReference>
<comment type="caution">
    <text evidence="14">The sequence shown here is derived from an EMBL/GenBank/DDBJ whole genome shotgun (WGS) entry which is preliminary data.</text>
</comment>
<comment type="similarity">
    <text evidence="2 9 10">Belongs to the peptidase S8 family.</text>
</comment>
<evidence type="ECO:0000256" key="6">
    <source>
        <dbReference type="ARBA" id="ARBA00022825"/>
    </source>
</evidence>
<protein>
    <submittedName>
        <fullName evidence="14">Subtilisin family serine protease</fullName>
    </submittedName>
</protein>
<dbReference type="InterPro" id="IPR034084">
    <property type="entry name" value="Thermitase-like_dom"/>
</dbReference>
<dbReference type="PANTHER" id="PTHR43806:SF11">
    <property type="entry name" value="CEREVISIN-RELATED"/>
    <property type="match status" value="1"/>
</dbReference>
<sequence length="600" mass="65503">MKKVLMFLLGVILIVSLLGCSSTQDEELMSEDSQEQLAQYQEGQLIVGIKEKETGISTQNVENLISTQANHHQQSIETDGFKVIDSVYDFSDSDSMTTLSNETKAEMVKTMGFVYTVEYDQEKYESYTRAKTALQESLKKSGKEIKYIEPNFKYYAIGVKKFPKIPSQEQLSSSVIKATAINNRQTWNYGMIKAPETWDSITKGSSSVKIAVLDTGIDYDHESLRRLVDSNLGRSFVSYSFNDGNGHGTHVAGTIASQGRVSGVMQNATLIPVKVLGDQGGGSLSAIQKGILYAADIGADVINMSLGGGGYSRAMADACQTAVNRGTVVVAASGNEGRSSIAYPSRYNSVIAVGAVDSRGNKANFSNYGSGLEVVAPGVNIYSTYAGNRYNSLSGTSMATPHVAGVVGLMRAANPNASVGEIRSALHNTAQNAGSSTYYGEGIVNAYQAVNAVYNGNDDNDDVQPSPDPDPSPSRNLALNKAISASDSYSSYQPDNANDGNTNDTFWATRADYYSDWLMLNLGERKRVNKVRVKWSAQNYAINYGIYYYDNGWQLAAKVNRGDGNWDEIKFDRAINAQHFCLIAEENNSYYYTVYEFELY</sequence>
<gene>
    <name evidence="14" type="ORF">JOC47_002301</name>
</gene>
<dbReference type="PROSITE" id="PS00138">
    <property type="entry name" value="SUBTILASE_SER"/>
    <property type="match status" value="1"/>
</dbReference>
<keyword evidence="7" id="KW-0326">Glycosidase</keyword>
<evidence type="ECO:0000256" key="3">
    <source>
        <dbReference type="ARBA" id="ARBA00022525"/>
    </source>
</evidence>
<dbReference type="InterPro" id="IPR023828">
    <property type="entry name" value="Peptidase_S8_Ser-AS"/>
</dbReference>
<evidence type="ECO:0000256" key="4">
    <source>
        <dbReference type="ARBA" id="ARBA00022670"/>
    </source>
</evidence>
<dbReference type="InterPro" id="IPR050131">
    <property type="entry name" value="Peptidase_S8_subtilisin-like"/>
</dbReference>
<name>A0A939BMT3_9FIRM</name>
<dbReference type="Gene3D" id="2.60.120.260">
    <property type="entry name" value="Galactose-binding domain-like"/>
    <property type="match status" value="1"/>
</dbReference>
<evidence type="ECO:0000256" key="10">
    <source>
        <dbReference type="RuleBase" id="RU003355"/>
    </source>
</evidence>
<dbReference type="PROSITE" id="PS51257">
    <property type="entry name" value="PROKAR_LIPOPROTEIN"/>
    <property type="match status" value="1"/>
</dbReference>
<dbReference type="InterPro" id="IPR022398">
    <property type="entry name" value="Peptidase_S8_His-AS"/>
</dbReference>
<feature type="active site" description="Charge relay system" evidence="8 9">
    <location>
        <position position="247"/>
    </location>
</feature>
<evidence type="ECO:0000256" key="5">
    <source>
        <dbReference type="ARBA" id="ARBA00022801"/>
    </source>
</evidence>
<evidence type="ECO:0000313" key="14">
    <source>
        <dbReference type="EMBL" id="MBM7557435.1"/>
    </source>
</evidence>
<dbReference type="AlphaFoldDB" id="A0A939BMT3"/>
<keyword evidence="6 9" id="KW-0720">Serine protease</keyword>
<keyword evidence="15" id="KW-1185">Reference proteome</keyword>
<dbReference type="RefSeq" id="WP_204702184.1">
    <property type="nucleotide sequence ID" value="NZ_JAFBDQ010000012.1"/>
</dbReference>
<dbReference type="InterPro" id="IPR000209">
    <property type="entry name" value="Peptidase_S8/S53_dom"/>
</dbReference>
<dbReference type="InterPro" id="IPR008979">
    <property type="entry name" value="Galactose-bd-like_sf"/>
</dbReference>
<evidence type="ECO:0000259" key="13">
    <source>
        <dbReference type="PROSITE" id="PS50022"/>
    </source>
</evidence>
<dbReference type="InterPro" id="IPR000421">
    <property type="entry name" value="FA58C"/>
</dbReference>
<evidence type="ECO:0000256" key="12">
    <source>
        <dbReference type="SAM" id="SignalP"/>
    </source>
</evidence>
<evidence type="ECO:0000256" key="2">
    <source>
        <dbReference type="ARBA" id="ARBA00011073"/>
    </source>
</evidence>
<dbReference type="PROSITE" id="PS00136">
    <property type="entry name" value="SUBTILASE_ASP"/>
    <property type="match status" value="1"/>
</dbReference>
<comment type="subcellular location">
    <subcellularLocation>
        <location evidence="1">Secreted</location>
    </subcellularLocation>
</comment>
<evidence type="ECO:0000256" key="11">
    <source>
        <dbReference type="SAM" id="MobiDB-lite"/>
    </source>
</evidence>
<feature type="chain" id="PRO_5038952871" evidence="12">
    <location>
        <begin position="26"/>
        <end position="600"/>
    </location>
</feature>
<feature type="region of interest" description="Disordered" evidence="11">
    <location>
        <begin position="454"/>
        <end position="477"/>
    </location>
</feature>
<dbReference type="GO" id="GO:0005576">
    <property type="term" value="C:extracellular region"/>
    <property type="evidence" value="ECO:0007669"/>
    <property type="project" value="UniProtKB-SubCell"/>
</dbReference>
<dbReference type="InterPro" id="IPR015500">
    <property type="entry name" value="Peptidase_S8_subtilisin-rel"/>
</dbReference>
<dbReference type="GO" id="GO:0004252">
    <property type="term" value="F:serine-type endopeptidase activity"/>
    <property type="evidence" value="ECO:0007669"/>
    <property type="project" value="UniProtKB-UniRule"/>
</dbReference>
<dbReference type="Proteomes" id="UP000774000">
    <property type="component" value="Unassembled WGS sequence"/>
</dbReference>
<organism evidence="14 15">
    <name type="scientific">Halanaerobacter jeridensis</name>
    <dbReference type="NCBI Taxonomy" id="706427"/>
    <lineage>
        <taxon>Bacteria</taxon>
        <taxon>Bacillati</taxon>
        <taxon>Bacillota</taxon>
        <taxon>Clostridia</taxon>
        <taxon>Halanaerobiales</taxon>
        <taxon>Halobacteroidaceae</taxon>
        <taxon>Halanaerobacter</taxon>
    </lineage>
</organism>
<keyword evidence="5 9" id="KW-0378">Hydrolase</keyword>
<feature type="domain" description="F5/8 type C" evidence="13">
    <location>
        <begin position="466"/>
        <end position="600"/>
    </location>
</feature>
<evidence type="ECO:0000313" key="15">
    <source>
        <dbReference type="Proteomes" id="UP000774000"/>
    </source>
</evidence>
<dbReference type="PROSITE" id="PS00137">
    <property type="entry name" value="SUBTILASE_HIS"/>
    <property type="match status" value="1"/>
</dbReference>
<dbReference type="PRINTS" id="PR00723">
    <property type="entry name" value="SUBTILISIN"/>
</dbReference>
<dbReference type="GO" id="GO:0016798">
    <property type="term" value="F:hydrolase activity, acting on glycosyl bonds"/>
    <property type="evidence" value="ECO:0007669"/>
    <property type="project" value="UniProtKB-KW"/>
</dbReference>
<reference evidence="14" key="1">
    <citation type="submission" date="2021-01" db="EMBL/GenBank/DDBJ databases">
        <title>Genomic Encyclopedia of Type Strains, Phase IV (KMG-IV): sequencing the most valuable type-strain genomes for metagenomic binning, comparative biology and taxonomic classification.</title>
        <authorList>
            <person name="Goeker M."/>
        </authorList>
    </citation>
    <scope>NUCLEOTIDE SEQUENCE</scope>
    <source>
        <strain evidence="14">DSM 23230</strain>
    </source>
</reference>
<feature type="active site" description="Charge relay system" evidence="8 9">
    <location>
        <position position="397"/>
    </location>
</feature>
<dbReference type="EMBL" id="JAFBDQ010000012">
    <property type="protein sequence ID" value="MBM7557435.1"/>
    <property type="molecule type" value="Genomic_DNA"/>
</dbReference>
<keyword evidence="3" id="KW-0964">Secreted</keyword>
<dbReference type="PROSITE" id="PS51892">
    <property type="entry name" value="SUBTILASE"/>
    <property type="match status" value="1"/>
</dbReference>
<proteinExistence type="inferred from homology"/>
<keyword evidence="12" id="KW-0732">Signal</keyword>
<feature type="active site" description="Charge relay system" evidence="8 9">
    <location>
        <position position="214"/>
    </location>
</feature>
<dbReference type="PROSITE" id="PS50022">
    <property type="entry name" value="FA58C_3"/>
    <property type="match status" value="1"/>
</dbReference>
<dbReference type="Pfam" id="PF00082">
    <property type="entry name" value="Peptidase_S8"/>
    <property type="match status" value="1"/>
</dbReference>
<dbReference type="PANTHER" id="PTHR43806">
    <property type="entry name" value="PEPTIDASE S8"/>
    <property type="match status" value="1"/>
</dbReference>
<dbReference type="Gene3D" id="3.40.50.200">
    <property type="entry name" value="Peptidase S8/S53 domain"/>
    <property type="match status" value="1"/>
</dbReference>
<feature type="signal peptide" evidence="12">
    <location>
        <begin position="1"/>
        <end position="25"/>
    </location>
</feature>
<dbReference type="InterPro" id="IPR036852">
    <property type="entry name" value="Peptidase_S8/S53_dom_sf"/>
</dbReference>
<evidence type="ECO:0000256" key="7">
    <source>
        <dbReference type="ARBA" id="ARBA00023295"/>
    </source>
</evidence>
<evidence type="ECO:0000256" key="8">
    <source>
        <dbReference type="PIRSR" id="PIRSR615500-1"/>
    </source>
</evidence>
<dbReference type="Pfam" id="PF00754">
    <property type="entry name" value="F5_F8_type_C"/>
    <property type="match status" value="1"/>
</dbReference>
<dbReference type="CDD" id="cd07484">
    <property type="entry name" value="Peptidases_S8_Thermitase_like"/>
    <property type="match status" value="1"/>
</dbReference>
<dbReference type="InterPro" id="IPR023827">
    <property type="entry name" value="Peptidase_S8_Asp-AS"/>
</dbReference>
<dbReference type="GO" id="GO:0006508">
    <property type="term" value="P:proteolysis"/>
    <property type="evidence" value="ECO:0007669"/>
    <property type="project" value="UniProtKB-KW"/>
</dbReference>
<evidence type="ECO:0000256" key="1">
    <source>
        <dbReference type="ARBA" id="ARBA00004613"/>
    </source>
</evidence>
<keyword evidence="4 9" id="KW-0645">Protease</keyword>